<proteinExistence type="predicted"/>
<evidence type="ECO:0000313" key="1">
    <source>
        <dbReference type="EMBL" id="WAR09479.1"/>
    </source>
</evidence>
<accession>A0ABY7EJZ6</accession>
<reference evidence="1" key="1">
    <citation type="submission" date="2022-11" db="EMBL/GenBank/DDBJ databases">
        <title>Centuries of genome instability and evolution in soft-shell clam transmissible cancer (bioRxiv).</title>
        <authorList>
            <person name="Hart S.F.M."/>
            <person name="Yonemitsu M.A."/>
            <person name="Giersch R.M."/>
            <person name="Beal B.F."/>
            <person name="Arriagada G."/>
            <person name="Davis B.W."/>
            <person name="Ostrander E.A."/>
            <person name="Goff S.P."/>
            <person name="Metzger M.J."/>
        </authorList>
    </citation>
    <scope>NUCLEOTIDE SEQUENCE</scope>
    <source>
        <strain evidence="1">MELC-2E11</strain>
        <tissue evidence="1">Siphon/mantle</tissue>
    </source>
</reference>
<feature type="non-terminal residue" evidence="1">
    <location>
        <position position="1"/>
    </location>
</feature>
<protein>
    <submittedName>
        <fullName evidence="1">Uncharacterized protein</fullName>
    </submittedName>
</protein>
<sequence length="84" mass="9567">MNRLIGGGEEDELVTLQEIADPDRSIPIATYSEAFADLHRDTNLILSEQYEEIKRRAGQIEVRSGFEAANLEPNKPKNRWVNIL</sequence>
<gene>
    <name evidence="1" type="ORF">MAR_019437</name>
</gene>
<keyword evidence="2" id="KW-1185">Reference proteome</keyword>
<name>A0ABY7EJZ6_MYAAR</name>
<dbReference type="EMBL" id="CP111017">
    <property type="protein sequence ID" value="WAR09479.1"/>
    <property type="molecule type" value="Genomic_DNA"/>
</dbReference>
<evidence type="ECO:0000313" key="2">
    <source>
        <dbReference type="Proteomes" id="UP001164746"/>
    </source>
</evidence>
<organism evidence="1 2">
    <name type="scientific">Mya arenaria</name>
    <name type="common">Soft-shell clam</name>
    <dbReference type="NCBI Taxonomy" id="6604"/>
    <lineage>
        <taxon>Eukaryota</taxon>
        <taxon>Metazoa</taxon>
        <taxon>Spiralia</taxon>
        <taxon>Lophotrochozoa</taxon>
        <taxon>Mollusca</taxon>
        <taxon>Bivalvia</taxon>
        <taxon>Autobranchia</taxon>
        <taxon>Heteroconchia</taxon>
        <taxon>Euheterodonta</taxon>
        <taxon>Imparidentia</taxon>
        <taxon>Neoheterodontei</taxon>
        <taxon>Myida</taxon>
        <taxon>Myoidea</taxon>
        <taxon>Myidae</taxon>
        <taxon>Mya</taxon>
    </lineage>
</organism>
<dbReference type="Proteomes" id="UP001164746">
    <property type="component" value="Chromosome 6"/>
</dbReference>